<comment type="caution">
    <text evidence="3">The sequence shown here is derived from an EMBL/GenBank/DDBJ whole genome shotgun (WGS) entry which is preliminary data.</text>
</comment>
<dbReference type="PANTHER" id="PTHR30319:SF1">
    <property type="entry name" value="TRANSCRIPTIONAL REPRESSOR PAAX"/>
    <property type="match status" value="1"/>
</dbReference>
<dbReference type="EMBL" id="MHTO01000020">
    <property type="protein sequence ID" value="OHA62105.1"/>
    <property type="molecule type" value="Genomic_DNA"/>
</dbReference>
<name>A0A1G2QNB6_9BACT</name>
<feature type="transmembrane region" description="Helical" evidence="1">
    <location>
        <begin position="21"/>
        <end position="41"/>
    </location>
</feature>
<dbReference type="Gene3D" id="3.30.70.2650">
    <property type="match status" value="1"/>
</dbReference>
<dbReference type="InterPro" id="IPR036388">
    <property type="entry name" value="WH-like_DNA-bd_sf"/>
</dbReference>
<keyword evidence="1" id="KW-0472">Membrane</keyword>
<dbReference type="GO" id="GO:0006351">
    <property type="term" value="P:DNA-templated transcription"/>
    <property type="evidence" value="ECO:0007669"/>
    <property type="project" value="TreeGrafter"/>
</dbReference>
<dbReference type="InterPro" id="IPR048846">
    <property type="entry name" value="PaaX-like_central"/>
</dbReference>
<reference evidence="3 4" key="1">
    <citation type="journal article" date="2016" name="Nat. Commun.">
        <title>Thousands of microbial genomes shed light on interconnected biogeochemical processes in an aquifer system.</title>
        <authorList>
            <person name="Anantharaman K."/>
            <person name="Brown C.T."/>
            <person name="Hug L.A."/>
            <person name="Sharon I."/>
            <person name="Castelle C.J."/>
            <person name="Probst A.J."/>
            <person name="Thomas B.C."/>
            <person name="Singh A."/>
            <person name="Wilkins M.J."/>
            <person name="Karaoz U."/>
            <person name="Brodie E.L."/>
            <person name="Williams K.H."/>
            <person name="Hubbard S.S."/>
            <person name="Banfield J.F."/>
        </authorList>
    </citation>
    <scope>NUCLEOTIDE SEQUENCE [LARGE SCALE GENOMIC DNA]</scope>
</reference>
<dbReference type="STRING" id="1802443.A2117_00585"/>
<keyword evidence="1" id="KW-1133">Transmembrane helix</keyword>
<dbReference type="Gene3D" id="1.10.10.10">
    <property type="entry name" value="Winged helix-like DNA-binding domain superfamily/Winged helix DNA-binding domain"/>
    <property type="match status" value="1"/>
</dbReference>
<keyword evidence="1" id="KW-0812">Transmembrane</keyword>
<sequence length="198" mass="23602">MGIRKYKYYFKKPRTEIVKDIFYWLMAAGAIYIAASSPSFVRGLVKSYQQWRKYPRKKLYDAFYNLRRQGLIEIRNENGQIYISLTEKGRKTAGYLQIDELKIKKPKIWDGKWRIVIFDIAELKRMHREAFRGKLKELGFCQLQKSVWIHPFNCQPEVELLKDFFGLKEKELRLIVAETIGNDAEMKSRFNLTQKTTT</sequence>
<dbReference type="PANTHER" id="PTHR30319">
    <property type="entry name" value="PHENYLACETIC ACID REGULATOR-RELATED TRANSCRIPTIONAL REPRESSOR"/>
    <property type="match status" value="1"/>
</dbReference>
<feature type="domain" description="Transcriptional repressor PaaX-like central Cas2-like" evidence="2">
    <location>
        <begin position="108"/>
        <end position="183"/>
    </location>
</feature>
<dbReference type="SUPFAM" id="SSF46785">
    <property type="entry name" value="Winged helix' DNA-binding domain"/>
    <property type="match status" value="1"/>
</dbReference>
<accession>A0A1G2QNB6</accession>
<dbReference type="AlphaFoldDB" id="A0A1G2QNB6"/>
<evidence type="ECO:0000313" key="3">
    <source>
        <dbReference type="EMBL" id="OHA62105.1"/>
    </source>
</evidence>
<protein>
    <recommendedName>
        <fullName evidence="2">Transcriptional repressor PaaX-like central Cas2-like domain-containing protein</fullName>
    </recommendedName>
</protein>
<organism evidence="3 4">
    <name type="scientific">Candidatus Wildermuthbacteria bacterium GWA2_46_15</name>
    <dbReference type="NCBI Taxonomy" id="1802443"/>
    <lineage>
        <taxon>Bacteria</taxon>
        <taxon>Candidatus Wildermuthiibacteriota</taxon>
    </lineage>
</organism>
<proteinExistence type="predicted"/>
<dbReference type="InterPro" id="IPR036390">
    <property type="entry name" value="WH_DNA-bd_sf"/>
</dbReference>
<dbReference type="Pfam" id="PF20803">
    <property type="entry name" value="PaaX_M"/>
    <property type="match status" value="1"/>
</dbReference>
<dbReference type="Proteomes" id="UP000179245">
    <property type="component" value="Unassembled WGS sequence"/>
</dbReference>
<evidence type="ECO:0000259" key="2">
    <source>
        <dbReference type="Pfam" id="PF20803"/>
    </source>
</evidence>
<gene>
    <name evidence="3" type="ORF">A2117_00585</name>
</gene>
<evidence type="ECO:0000313" key="4">
    <source>
        <dbReference type="Proteomes" id="UP000179245"/>
    </source>
</evidence>
<evidence type="ECO:0000256" key="1">
    <source>
        <dbReference type="SAM" id="Phobius"/>
    </source>
</evidence>